<feature type="transmembrane region" description="Helical" evidence="8">
    <location>
        <begin position="7"/>
        <end position="25"/>
    </location>
</feature>
<evidence type="ECO:0000256" key="2">
    <source>
        <dbReference type="ARBA" id="ARBA00007362"/>
    </source>
</evidence>
<dbReference type="STRING" id="933059.SAMN04488103_102402"/>
<protein>
    <submittedName>
        <fullName evidence="10">Chloramphenicol-sensitive protein RarD</fullName>
    </submittedName>
</protein>
<feature type="transmembrane region" description="Helical" evidence="8">
    <location>
        <begin position="271"/>
        <end position="291"/>
    </location>
</feature>
<keyword evidence="7 8" id="KW-0472">Membrane</keyword>
<reference evidence="10 11" key="1">
    <citation type="submission" date="2016-10" db="EMBL/GenBank/DDBJ databases">
        <authorList>
            <person name="de Groot N.N."/>
        </authorList>
    </citation>
    <scope>NUCLEOTIDE SEQUENCE [LARGE SCALE GENOMIC DNA]</scope>
    <source>
        <strain evidence="10 11">DSM 3857</strain>
    </source>
</reference>
<evidence type="ECO:0000256" key="8">
    <source>
        <dbReference type="SAM" id="Phobius"/>
    </source>
</evidence>
<keyword evidence="4" id="KW-1003">Cell membrane</keyword>
<dbReference type="EMBL" id="FOCE01000002">
    <property type="protein sequence ID" value="SEM90521.1"/>
    <property type="molecule type" value="Genomic_DNA"/>
</dbReference>
<feature type="transmembrane region" description="Helical" evidence="8">
    <location>
        <begin position="70"/>
        <end position="89"/>
    </location>
</feature>
<keyword evidence="3" id="KW-0813">Transport</keyword>
<feature type="transmembrane region" description="Helical" evidence="8">
    <location>
        <begin position="101"/>
        <end position="118"/>
    </location>
</feature>
<comment type="subcellular location">
    <subcellularLocation>
        <location evidence="1">Cell membrane</location>
        <topology evidence="1">Multi-pass membrane protein</topology>
    </subcellularLocation>
</comment>
<name>A0A1H8C5Q4_9RHOB</name>
<evidence type="ECO:0000256" key="1">
    <source>
        <dbReference type="ARBA" id="ARBA00004651"/>
    </source>
</evidence>
<organism evidence="10 11">
    <name type="scientific">Gemmobacter aquatilis</name>
    <dbReference type="NCBI Taxonomy" id="933059"/>
    <lineage>
        <taxon>Bacteria</taxon>
        <taxon>Pseudomonadati</taxon>
        <taxon>Pseudomonadota</taxon>
        <taxon>Alphaproteobacteria</taxon>
        <taxon>Rhodobacterales</taxon>
        <taxon>Paracoccaceae</taxon>
        <taxon>Gemmobacter</taxon>
    </lineage>
</organism>
<evidence type="ECO:0000256" key="3">
    <source>
        <dbReference type="ARBA" id="ARBA00022448"/>
    </source>
</evidence>
<feature type="transmembrane region" description="Helical" evidence="8">
    <location>
        <begin position="176"/>
        <end position="194"/>
    </location>
</feature>
<keyword evidence="5 8" id="KW-0812">Transmembrane</keyword>
<dbReference type="InterPro" id="IPR037185">
    <property type="entry name" value="EmrE-like"/>
</dbReference>
<keyword evidence="11" id="KW-1185">Reference proteome</keyword>
<dbReference type="PANTHER" id="PTHR22911">
    <property type="entry name" value="ACYL-MALONYL CONDENSING ENZYME-RELATED"/>
    <property type="match status" value="1"/>
</dbReference>
<evidence type="ECO:0000256" key="4">
    <source>
        <dbReference type="ARBA" id="ARBA00022475"/>
    </source>
</evidence>
<feature type="transmembrane region" description="Helical" evidence="8">
    <location>
        <begin position="214"/>
        <end position="235"/>
    </location>
</feature>
<dbReference type="RefSeq" id="WP_091298329.1">
    <property type="nucleotide sequence ID" value="NZ_FOCE01000002.1"/>
</dbReference>
<dbReference type="AlphaFoldDB" id="A0A1H8C5Q4"/>
<dbReference type="GO" id="GO:0005886">
    <property type="term" value="C:plasma membrane"/>
    <property type="evidence" value="ECO:0007669"/>
    <property type="project" value="UniProtKB-SubCell"/>
</dbReference>
<dbReference type="SUPFAM" id="SSF103481">
    <property type="entry name" value="Multidrug resistance efflux transporter EmrE"/>
    <property type="match status" value="2"/>
</dbReference>
<evidence type="ECO:0000313" key="11">
    <source>
        <dbReference type="Proteomes" id="UP000198761"/>
    </source>
</evidence>
<dbReference type="Proteomes" id="UP000198761">
    <property type="component" value="Unassembled WGS sequence"/>
</dbReference>
<evidence type="ECO:0000259" key="9">
    <source>
        <dbReference type="Pfam" id="PF00892"/>
    </source>
</evidence>
<dbReference type="InterPro" id="IPR000620">
    <property type="entry name" value="EamA_dom"/>
</dbReference>
<dbReference type="NCBIfam" id="TIGR00688">
    <property type="entry name" value="rarD"/>
    <property type="match status" value="1"/>
</dbReference>
<dbReference type="Pfam" id="PF00892">
    <property type="entry name" value="EamA"/>
    <property type="match status" value="1"/>
</dbReference>
<comment type="similarity">
    <text evidence="2">Belongs to the EamA transporter family.</text>
</comment>
<keyword evidence="6 8" id="KW-1133">Transmembrane helix</keyword>
<evidence type="ECO:0000256" key="7">
    <source>
        <dbReference type="ARBA" id="ARBA00023136"/>
    </source>
</evidence>
<sequence>MTEARKGVLAMVVACLIWGASGLYYKQLAHVPPLEVLSHRTLWSAVIFAVLLALQGQLRQLRGLLSGVTLLRVALAALMISSNWFLFIYSVQAGHAVEASMGYYIFPLVAVLLGVFAFGERLSRGQGMAVLLAALAVAVLTWGLGVAPWIALAIAGSFGLYGLVKKRLGAPPVASVTAEVLVLAPLAVLWLWLVGSGRVLEGGRPGGHFLDDPATAALLVFSGVLTAGPLMLFTYAAARVRMATLGLLQYINPTGQFLVAVLVFAEPFTRWHAGAFGLIWAGLALYSAEALRQDRAARKAIRSAATSGSALT</sequence>
<gene>
    <name evidence="10" type="ORF">SAMN04488103_102402</name>
</gene>
<evidence type="ECO:0000313" key="10">
    <source>
        <dbReference type="EMBL" id="SEM90521.1"/>
    </source>
</evidence>
<accession>A0A1H8C5Q4</accession>
<evidence type="ECO:0000256" key="6">
    <source>
        <dbReference type="ARBA" id="ARBA00022989"/>
    </source>
</evidence>
<dbReference type="InterPro" id="IPR004626">
    <property type="entry name" value="RarD"/>
</dbReference>
<feature type="transmembrane region" description="Helical" evidence="8">
    <location>
        <begin position="37"/>
        <end position="58"/>
    </location>
</feature>
<feature type="domain" description="EamA" evidence="9">
    <location>
        <begin position="6"/>
        <end position="141"/>
    </location>
</feature>
<proteinExistence type="inferred from homology"/>
<feature type="transmembrane region" description="Helical" evidence="8">
    <location>
        <begin position="125"/>
        <end position="142"/>
    </location>
</feature>
<dbReference type="OrthoDB" id="369870at2"/>
<dbReference type="PANTHER" id="PTHR22911:SF137">
    <property type="entry name" value="SOLUTE CARRIER FAMILY 35 MEMBER G2-RELATED"/>
    <property type="match status" value="1"/>
</dbReference>
<evidence type="ECO:0000256" key="5">
    <source>
        <dbReference type="ARBA" id="ARBA00022692"/>
    </source>
</evidence>